<sequence>MLKTTPIILVTLLLSSYATARISYEDALNSNQAYEDELDALYNPNTSGLGPYEVNPSPSSGSAETGAGKVSNGGYFTVKTGPSGKVSWSVNGDYPTTYGVCRVRLIINTPHGTVQSPDSYGTENDGGQRRNSANPSTAGSMSGLRANTQYSIRATYSAVTHAWGCRGIANPITYQWTGV</sequence>
<feature type="signal peptide" evidence="2">
    <location>
        <begin position="1"/>
        <end position="20"/>
    </location>
</feature>
<feature type="compositionally biased region" description="Polar residues" evidence="1">
    <location>
        <begin position="112"/>
        <end position="122"/>
    </location>
</feature>
<feature type="chain" id="PRO_5017207920" description="Fibronectin type-III domain-containing protein" evidence="2">
    <location>
        <begin position="21"/>
        <end position="179"/>
    </location>
</feature>
<accession>A0A3A6QZH4</accession>
<comment type="caution">
    <text evidence="3">The sequence shown here is derived from an EMBL/GenBank/DDBJ whole genome shotgun (WGS) entry which is preliminary data.</text>
</comment>
<keyword evidence="2" id="KW-0732">Signal</keyword>
<dbReference type="RefSeq" id="WP_120033630.1">
    <property type="nucleotide sequence ID" value="NZ_QVMU01000019.1"/>
</dbReference>
<evidence type="ECO:0000256" key="1">
    <source>
        <dbReference type="SAM" id="MobiDB-lite"/>
    </source>
</evidence>
<organism evidence="3 4">
    <name type="scientific">Vibrio sinensis</name>
    <dbReference type="NCBI Taxonomy" id="2302434"/>
    <lineage>
        <taxon>Bacteria</taxon>
        <taxon>Pseudomonadati</taxon>
        <taxon>Pseudomonadota</taxon>
        <taxon>Gammaproteobacteria</taxon>
        <taxon>Vibrionales</taxon>
        <taxon>Vibrionaceae</taxon>
        <taxon>Vibrio</taxon>
    </lineage>
</organism>
<name>A0A3A6QZH4_9VIBR</name>
<dbReference type="EMBL" id="QVMU01000019">
    <property type="protein sequence ID" value="RJX68655.1"/>
    <property type="molecule type" value="Genomic_DNA"/>
</dbReference>
<dbReference type="AlphaFoldDB" id="A0A3A6QZH4"/>
<feature type="region of interest" description="Disordered" evidence="1">
    <location>
        <begin position="41"/>
        <end position="66"/>
    </location>
</feature>
<proteinExistence type="predicted"/>
<dbReference type="Proteomes" id="UP000273252">
    <property type="component" value="Unassembled WGS sequence"/>
</dbReference>
<feature type="region of interest" description="Disordered" evidence="1">
    <location>
        <begin position="112"/>
        <end position="143"/>
    </location>
</feature>
<keyword evidence="4" id="KW-1185">Reference proteome</keyword>
<feature type="compositionally biased region" description="Polar residues" evidence="1">
    <location>
        <begin position="129"/>
        <end position="143"/>
    </location>
</feature>
<evidence type="ECO:0000256" key="2">
    <source>
        <dbReference type="SAM" id="SignalP"/>
    </source>
</evidence>
<gene>
    <name evidence="3" type="ORF">DZ860_16815</name>
</gene>
<evidence type="ECO:0008006" key="5">
    <source>
        <dbReference type="Google" id="ProtNLM"/>
    </source>
</evidence>
<evidence type="ECO:0000313" key="4">
    <source>
        <dbReference type="Proteomes" id="UP000273252"/>
    </source>
</evidence>
<evidence type="ECO:0000313" key="3">
    <source>
        <dbReference type="EMBL" id="RJX68655.1"/>
    </source>
</evidence>
<protein>
    <recommendedName>
        <fullName evidence="5">Fibronectin type-III domain-containing protein</fullName>
    </recommendedName>
</protein>
<reference evidence="3 4" key="1">
    <citation type="submission" date="2018-08" db="EMBL/GenBank/DDBJ databases">
        <title>Vibrio isolated from the Eastern China Marginal Seas.</title>
        <authorList>
            <person name="Li Y."/>
        </authorList>
    </citation>
    <scope>NUCLEOTIDE SEQUENCE [LARGE SCALE GENOMIC DNA]</scope>
    <source>
        <strain evidence="3 4">BEI233</strain>
    </source>
</reference>